<accession>A0A5J4VYQ4</accession>
<dbReference type="AlphaFoldDB" id="A0A5J4VYQ4"/>
<name>A0A5J4VYQ4_9EUKA</name>
<evidence type="ECO:0000313" key="2">
    <source>
        <dbReference type="Proteomes" id="UP000324800"/>
    </source>
</evidence>
<dbReference type="EMBL" id="SNRW01004233">
    <property type="protein sequence ID" value="KAA6387801.1"/>
    <property type="molecule type" value="Genomic_DNA"/>
</dbReference>
<comment type="caution">
    <text evidence="1">The sequence shown here is derived from an EMBL/GenBank/DDBJ whole genome shotgun (WGS) entry which is preliminary data.</text>
</comment>
<sequence>MSCAGGEGNDFDNSCSLAQYDLSVILQQLSTLRRDEDQQAFQIQESVNESVESEGLIEEGSALVFNTDTRISCGVKEQAQKLVMILQSLTQISRFWLLDDPSDI</sequence>
<proteinExistence type="predicted"/>
<protein>
    <submittedName>
        <fullName evidence="1">Uncharacterized protein</fullName>
    </submittedName>
</protein>
<dbReference type="Proteomes" id="UP000324800">
    <property type="component" value="Unassembled WGS sequence"/>
</dbReference>
<organism evidence="1 2">
    <name type="scientific">Streblomastix strix</name>
    <dbReference type="NCBI Taxonomy" id="222440"/>
    <lineage>
        <taxon>Eukaryota</taxon>
        <taxon>Metamonada</taxon>
        <taxon>Preaxostyla</taxon>
        <taxon>Oxymonadida</taxon>
        <taxon>Streblomastigidae</taxon>
        <taxon>Streblomastix</taxon>
    </lineage>
</organism>
<reference evidence="1 2" key="1">
    <citation type="submission" date="2019-03" db="EMBL/GenBank/DDBJ databases">
        <title>Single cell metagenomics reveals metabolic interactions within the superorganism composed of flagellate Streblomastix strix and complex community of Bacteroidetes bacteria on its surface.</title>
        <authorList>
            <person name="Treitli S.C."/>
            <person name="Kolisko M."/>
            <person name="Husnik F."/>
            <person name="Keeling P."/>
            <person name="Hampl V."/>
        </authorList>
    </citation>
    <scope>NUCLEOTIDE SEQUENCE [LARGE SCALE GENOMIC DNA]</scope>
    <source>
        <strain evidence="1">ST1C</strain>
    </source>
</reference>
<gene>
    <name evidence="1" type="ORF">EZS28_016671</name>
</gene>
<evidence type="ECO:0000313" key="1">
    <source>
        <dbReference type="EMBL" id="KAA6387801.1"/>
    </source>
</evidence>